<protein>
    <recommendedName>
        <fullName evidence="1">F-box domain-containing protein</fullName>
    </recommendedName>
</protein>
<evidence type="ECO:0000313" key="3">
    <source>
        <dbReference type="Proteomes" id="UP000694620"/>
    </source>
</evidence>
<dbReference type="Ensembl" id="ENSECRT00000030404.1">
    <property type="protein sequence ID" value="ENSECRP00000029770.1"/>
    <property type="gene ID" value="ENSECRG00000020199.1"/>
</dbReference>
<dbReference type="PANTHER" id="PTHR34098:SF1">
    <property type="entry name" value="F-BOX ONLY PROTEIN 47"/>
    <property type="match status" value="1"/>
</dbReference>
<dbReference type="PANTHER" id="PTHR34098">
    <property type="entry name" value="F-BOX ONLY PROTEIN 47"/>
    <property type="match status" value="1"/>
</dbReference>
<dbReference type="InterPro" id="IPR056622">
    <property type="entry name" value="ARM_FBXO47"/>
</dbReference>
<dbReference type="SUPFAM" id="SSF81383">
    <property type="entry name" value="F-box domain"/>
    <property type="match status" value="1"/>
</dbReference>
<keyword evidence="3" id="KW-1185">Reference proteome</keyword>
<evidence type="ECO:0000313" key="2">
    <source>
        <dbReference type="Ensembl" id="ENSECRP00000029770.1"/>
    </source>
</evidence>
<sequence>MPQSINTIVVHRNSSKPTVKDLDLSPVLSTNKHLRRRRPQNYALPSGITFFQHDFSNLPFDVFYSILQYLSLKEISILSMVSKVINSYIVQNISKLVKRNRMALGSLHQYNTSDLEEHLEYYRSVGLLFKRCTLLLPTKERLKFISSQLFKVPCFLIGKCSHVPECLGFASYGAFLKVLIAGWDELECHRVFSFHCDFTNLHRRIQTVVSSKPGAARELEIHIRLFCRSVLIDPWNNQNDSLFWLTRILKPWPMVNQARLLYILYGPVTSEGNIDWQKMTQSLAEECSVVQFANAIKLIHHDGKPTEWTADSVIGLLEELTDVPNEWLLENQARLLLLCGNNICYTIMSSKAVNGRVNELANLMVFQALVCEKDGYHMQWLRKMLQKICMVFGSFKERCNLLQKVESVFCQCSLEILQMHSVMVN</sequence>
<dbReference type="Proteomes" id="UP000694620">
    <property type="component" value="Chromosome 14"/>
</dbReference>
<dbReference type="Pfam" id="PF00646">
    <property type="entry name" value="F-box"/>
    <property type="match status" value="1"/>
</dbReference>
<reference evidence="2" key="1">
    <citation type="submission" date="2021-06" db="EMBL/GenBank/DDBJ databases">
        <authorList>
            <consortium name="Wellcome Sanger Institute Data Sharing"/>
        </authorList>
    </citation>
    <scope>NUCLEOTIDE SEQUENCE [LARGE SCALE GENOMIC DNA]</scope>
</reference>
<dbReference type="InterPro" id="IPR001810">
    <property type="entry name" value="F-box_dom"/>
</dbReference>
<organism evidence="2 3">
    <name type="scientific">Erpetoichthys calabaricus</name>
    <name type="common">Rope fish</name>
    <name type="synonym">Calamoichthys calabaricus</name>
    <dbReference type="NCBI Taxonomy" id="27687"/>
    <lineage>
        <taxon>Eukaryota</taxon>
        <taxon>Metazoa</taxon>
        <taxon>Chordata</taxon>
        <taxon>Craniata</taxon>
        <taxon>Vertebrata</taxon>
        <taxon>Euteleostomi</taxon>
        <taxon>Actinopterygii</taxon>
        <taxon>Polypteriformes</taxon>
        <taxon>Polypteridae</taxon>
        <taxon>Erpetoichthys</taxon>
    </lineage>
</organism>
<reference evidence="2" key="2">
    <citation type="submission" date="2025-08" db="UniProtKB">
        <authorList>
            <consortium name="Ensembl"/>
        </authorList>
    </citation>
    <scope>IDENTIFICATION</scope>
</reference>
<dbReference type="PROSITE" id="PS50181">
    <property type="entry name" value="FBOX"/>
    <property type="match status" value="1"/>
</dbReference>
<dbReference type="InterPro" id="IPR036047">
    <property type="entry name" value="F-box-like_dom_sf"/>
</dbReference>
<reference evidence="2" key="3">
    <citation type="submission" date="2025-09" db="UniProtKB">
        <authorList>
            <consortium name="Ensembl"/>
        </authorList>
    </citation>
    <scope>IDENTIFICATION</scope>
</reference>
<dbReference type="Pfam" id="PF24467">
    <property type="entry name" value="ARM_FBXO47"/>
    <property type="match status" value="1"/>
</dbReference>
<accession>A0A8C4TFE9</accession>
<name>A0A8C4TFE9_ERPCA</name>
<dbReference type="AlphaFoldDB" id="A0A8C4TFE9"/>
<feature type="domain" description="F-box" evidence="1">
    <location>
        <begin position="52"/>
        <end position="100"/>
    </location>
</feature>
<proteinExistence type="predicted"/>
<gene>
    <name evidence="2" type="primary">LOC114664439</name>
</gene>
<dbReference type="GeneTree" id="ENSGT00940000167237"/>
<evidence type="ECO:0000259" key="1">
    <source>
        <dbReference type="PROSITE" id="PS50181"/>
    </source>
</evidence>
<dbReference type="InterPro" id="IPR038946">
    <property type="entry name" value="FBXO47"/>
</dbReference>